<dbReference type="AlphaFoldDB" id="A0A6A5H0H1"/>
<name>A0A6A5H0H1_CAERE</name>
<protein>
    <submittedName>
        <fullName evidence="1">Uncharacterized protein</fullName>
    </submittedName>
</protein>
<sequence>MGGAPTYLGNIILVGNDSINTMIGEADGAVSQKTSGLKDVTDDEWLEDVEFKVSVRSTDAHSDLEHNLIIKAERS</sequence>
<dbReference type="Proteomes" id="UP000483820">
    <property type="component" value="Chromosome III"/>
</dbReference>
<dbReference type="RefSeq" id="XP_053586746.1">
    <property type="nucleotide sequence ID" value="XM_053727169.1"/>
</dbReference>
<organism evidence="1 2">
    <name type="scientific">Caenorhabditis remanei</name>
    <name type="common">Caenorhabditis vulgaris</name>
    <dbReference type="NCBI Taxonomy" id="31234"/>
    <lineage>
        <taxon>Eukaryota</taxon>
        <taxon>Metazoa</taxon>
        <taxon>Ecdysozoa</taxon>
        <taxon>Nematoda</taxon>
        <taxon>Chromadorea</taxon>
        <taxon>Rhabditida</taxon>
        <taxon>Rhabditina</taxon>
        <taxon>Rhabditomorpha</taxon>
        <taxon>Rhabditoidea</taxon>
        <taxon>Rhabditidae</taxon>
        <taxon>Peloderinae</taxon>
        <taxon>Caenorhabditis</taxon>
    </lineage>
</organism>
<evidence type="ECO:0000313" key="2">
    <source>
        <dbReference type="Proteomes" id="UP000483820"/>
    </source>
</evidence>
<dbReference type="CTD" id="78774822"/>
<gene>
    <name evidence="1" type="ORF">GCK72_009017</name>
</gene>
<proteinExistence type="predicted"/>
<accession>A0A6A5H0H1</accession>
<dbReference type="EMBL" id="WUAV01000003">
    <property type="protein sequence ID" value="KAF1760767.1"/>
    <property type="molecule type" value="Genomic_DNA"/>
</dbReference>
<evidence type="ECO:0000313" key="1">
    <source>
        <dbReference type="EMBL" id="KAF1760767.1"/>
    </source>
</evidence>
<dbReference type="KEGG" id="crq:GCK72_009017"/>
<reference evidence="1 2" key="1">
    <citation type="submission" date="2019-12" db="EMBL/GenBank/DDBJ databases">
        <title>Chromosome-level assembly of the Caenorhabditis remanei genome.</title>
        <authorList>
            <person name="Teterina A.A."/>
            <person name="Willis J.H."/>
            <person name="Phillips P.C."/>
        </authorList>
    </citation>
    <scope>NUCLEOTIDE SEQUENCE [LARGE SCALE GENOMIC DNA]</scope>
    <source>
        <strain evidence="1 2">PX506</strain>
        <tissue evidence="1">Whole organism</tissue>
    </source>
</reference>
<dbReference type="GeneID" id="78774822"/>
<comment type="caution">
    <text evidence="1">The sequence shown here is derived from an EMBL/GenBank/DDBJ whole genome shotgun (WGS) entry which is preliminary data.</text>
</comment>